<evidence type="ECO:0000313" key="1">
    <source>
        <dbReference type="EMBL" id="EGZ47894.1"/>
    </source>
</evidence>
<name>G4CPH5_9NEIS</name>
<dbReference type="Proteomes" id="UP000005336">
    <property type="component" value="Unassembled WGS sequence"/>
</dbReference>
<dbReference type="AlphaFoldDB" id="G4CPH5"/>
<protein>
    <submittedName>
        <fullName evidence="1">TetR family transcriptional regulator</fullName>
    </submittedName>
</protein>
<accession>G4CPH5</accession>
<reference evidence="1 2" key="1">
    <citation type="submission" date="2011-06" db="EMBL/GenBank/DDBJ databases">
        <authorList>
            <person name="Muzny D."/>
            <person name="Qin X."/>
            <person name="Deng J."/>
            <person name="Jiang H."/>
            <person name="Liu Y."/>
            <person name="Qu J."/>
            <person name="Song X.-Z."/>
            <person name="Zhang L."/>
            <person name="Thornton R."/>
            <person name="Coyle M."/>
            <person name="Francisco L."/>
            <person name="Jackson L."/>
            <person name="Javaid M."/>
            <person name="Korchina V."/>
            <person name="Kovar C."/>
            <person name="Mata R."/>
            <person name="Mathew T."/>
            <person name="Ngo R."/>
            <person name="Nguyen L."/>
            <person name="Nguyen N."/>
            <person name="Okwuonu G."/>
            <person name="Ongeri F."/>
            <person name="Pham C."/>
            <person name="Simmons D."/>
            <person name="Wilczek-Boney K."/>
            <person name="Hale W."/>
            <person name="Jakkamsetti A."/>
            <person name="Pham P."/>
            <person name="Ruth R."/>
            <person name="San Lucas F."/>
            <person name="Warren J."/>
            <person name="Zhang J."/>
            <person name="Zhao Z."/>
            <person name="Zhou C."/>
            <person name="Zhu D."/>
            <person name="Lee S."/>
            <person name="Bess C."/>
            <person name="Blankenburg K."/>
            <person name="Forbes L."/>
            <person name="Fu Q."/>
            <person name="Gubbala S."/>
            <person name="Hirani K."/>
            <person name="Jayaseelan J.C."/>
            <person name="Lara F."/>
            <person name="Munidasa M."/>
            <person name="Palculict T."/>
            <person name="Patil S."/>
            <person name="Pu L.-L."/>
            <person name="Saada N."/>
            <person name="Tang L."/>
            <person name="Weissenberger G."/>
            <person name="Zhu Y."/>
            <person name="Hemphill L."/>
            <person name="Shang Y."/>
            <person name="Youmans B."/>
            <person name="Ayvaz T."/>
            <person name="Ross M."/>
            <person name="Santibanez J."/>
            <person name="Aqrawi P."/>
            <person name="Gross S."/>
            <person name="Joshi V."/>
            <person name="Fowler G."/>
            <person name="Nazareth L."/>
            <person name="Reid J."/>
            <person name="Worley K."/>
            <person name="Petrosino J."/>
            <person name="Highlander S."/>
            <person name="Gibbs R."/>
        </authorList>
    </citation>
    <scope>NUCLEOTIDE SEQUENCE [LARGE SCALE GENOMIC DNA]</scope>
    <source>
        <strain evidence="1 2">9715</strain>
    </source>
</reference>
<evidence type="ECO:0000313" key="2">
    <source>
        <dbReference type="Proteomes" id="UP000005336"/>
    </source>
</evidence>
<dbReference type="EMBL" id="AGAZ01000037">
    <property type="protein sequence ID" value="EGZ47894.1"/>
    <property type="molecule type" value="Genomic_DNA"/>
</dbReference>
<dbReference type="RefSeq" id="WP_009116117.1">
    <property type="nucleotide sequence ID" value="NZ_JH165159.1"/>
</dbReference>
<dbReference type="HOGENOM" id="CLU_2863191_0_0_4"/>
<proteinExistence type="predicted"/>
<dbReference type="PATRIC" id="fig|1030841.3.peg.956"/>
<comment type="caution">
    <text evidence="1">The sequence shown here is derived from an EMBL/GenBank/DDBJ whole genome shotgun (WGS) entry which is preliminary data.</text>
</comment>
<sequence length="64" mass="7677">MTQFEAIQLALIMFKDRKEYQPREVEVGPGQTKMEQVSHYVFISDMFFFANEILKEAKKWESKE</sequence>
<keyword evidence="2" id="KW-1185">Reference proteome</keyword>
<gene>
    <name evidence="1" type="ORF">HMPREF9370_0975</name>
</gene>
<organism evidence="1 2">
    <name type="scientific">Neisseria wadsworthii 9715</name>
    <dbReference type="NCBI Taxonomy" id="1030841"/>
    <lineage>
        <taxon>Bacteria</taxon>
        <taxon>Pseudomonadati</taxon>
        <taxon>Pseudomonadota</taxon>
        <taxon>Betaproteobacteria</taxon>
        <taxon>Neisseriales</taxon>
        <taxon>Neisseriaceae</taxon>
        <taxon>Neisseria</taxon>
    </lineage>
</organism>